<comment type="caution">
    <text evidence="1">The sequence shown here is derived from an EMBL/GenBank/DDBJ whole genome shotgun (WGS) entry which is preliminary data.</text>
</comment>
<protein>
    <submittedName>
        <fullName evidence="1">Uncharacterized protein</fullName>
    </submittedName>
</protein>
<accession>A0A812SDT6</accession>
<evidence type="ECO:0000313" key="2">
    <source>
        <dbReference type="Proteomes" id="UP000649617"/>
    </source>
</evidence>
<dbReference type="Proteomes" id="UP000649617">
    <property type="component" value="Unassembled WGS sequence"/>
</dbReference>
<organism evidence="1 2">
    <name type="scientific">Symbiodinium pilosum</name>
    <name type="common">Dinoflagellate</name>
    <dbReference type="NCBI Taxonomy" id="2952"/>
    <lineage>
        <taxon>Eukaryota</taxon>
        <taxon>Sar</taxon>
        <taxon>Alveolata</taxon>
        <taxon>Dinophyceae</taxon>
        <taxon>Suessiales</taxon>
        <taxon>Symbiodiniaceae</taxon>
        <taxon>Symbiodinium</taxon>
    </lineage>
</organism>
<keyword evidence="2" id="KW-1185">Reference proteome</keyword>
<name>A0A812SDT6_SYMPI</name>
<proteinExistence type="predicted"/>
<sequence>MRLTMKVSRPELELETQDWIECSNKDGPRQKISQKFQTFEMAQQQNRDMDYEAIHRSAIEKFRSLLQNQLFNPSGANVPQWCASPESAWAAHGSVANFIVKCLWYPLYDHGWPAVQKIKAIHRQFNVWAGGMMFYSYKRGLEWKFEFFHTCPAESTSDDPGEGINYTVIANDKLDDTIFAERELQTVTDSLVLECPAGEVISGLFLKQVFPRGSRSAMITKWTPMAAIDCTPLGGNVKLVSNTVYTVDNSKIASDKGILPWQSSCARDYAVLQRVEFKGQGMKSTCQYVAQACV</sequence>
<dbReference type="EMBL" id="CAJNIZ010023559">
    <property type="protein sequence ID" value="CAE7470046.1"/>
    <property type="molecule type" value="Genomic_DNA"/>
</dbReference>
<reference evidence="1" key="1">
    <citation type="submission" date="2021-02" db="EMBL/GenBank/DDBJ databases">
        <authorList>
            <person name="Dougan E. K."/>
            <person name="Rhodes N."/>
            <person name="Thang M."/>
            <person name="Chan C."/>
        </authorList>
    </citation>
    <scope>NUCLEOTIDE SEQUENCE</scope>
</reference>
<dbReference type="AlphaFoldDB" id="A0A812SDT6"/>
<evidence type="ECO:0000313" key="1">
    <source>
        <dbReference type="EMBL" id="CAE7470046.1"/>
    </source>
</evidence>
<gene>
    <name evidence="1" type="ORF">SPIL2461_LOCUS11884</name>
</gene>